<name>A0ABD3P9C5_9STRA</name>
<accession>A0ABD3P9C5</accession>
<gene>
    <name evidence="2" type="ORF">HJC23_013373</name>
</gene>
<dbReference type="SUPFAM" id="SSF54403">
    <property type="entry name" value="Cystatin/monellin"/>
    <property type="match status" value="1"/>
</dbReference>
<evidence type="ECO:0000313" key="3">
    <source>
        <dbReference type="Proteomes" id="UP001516023"/>
    </source>
</evidence>
<keyword evidence="3" id="KW-1185">Reference proteome</keyword>
<protein>
    <recommendedName>
        <fullName evidence="4">Cystatin domain-containing protein</fullName>
    </recommendedName>
</protein>
<evidence type="ECO:0000313" key="2">
    <source>
        <dbReference type="EMBL" id="KAL3783993.1"/>
    </source>
</evidence>
<feature type="chain" id="PRO_5044831579" description="Cystatin domain-containing protein" evidence="1">
    <location>
        <begin position="22"/>
        <end position="195"/>
    </location>
</feature>
<reference evidence="2 3" key="1">
    <citation type="journal article" date="2020" name="G3 (Bethesda)">
        <title>Improved Reference Genome for Cyclotella cryptica CCMP332, a Model for Cell Wall Morphogenesis, Salinity Adaptation, and Lipid Production in Diatoms (Bacillariophyta).</title>
        <authorList>
            <person name="Roberts W.R."/>
            <person name="Downey K.M."/>
            <person name="Ruck E.C."/>
            <person name="Traller J.C."/>
            <person name="Alverson A.J."/>
        </authorList>
    </citation>
    <scope>NUCLEOTIDE SEQUENCE [LARGE SCALE GENOMIC DNA]</scope>
    <source>
        <strain evidence="2 3">CCMP332</strain>
    </source>
</reference>
<dbReference type="AlphaFoldDB" id="A0ABD3P9C5"/>
<organism evidence="2 3">
    <name type="scientific">Cyclotella cryptica</name>
    <dbReference type="NCBI Taxonomy" id="29204"/>
    <lineage>
        <taxon>Eukaryota</taxon>
        <taxon>Sar</taxon>
        <taxon>Stramenopiles</taxon>
        <taxon>Ochrophyta</taxon>
        <taxon>Bacillariophyta</taxon>
        <taxon>Coscinodiscophyceae</taxon>
        <taxon>Thalassiosirophycidae</taxon>
        <taxon>Stephanodiscales</taxon>
        <taxon>Stephanodiscaceae</taxon>
        <taxon>Cyclotella</taxon>
    </lineage>
</organism>
<proteinExistence type="predicted"/>
<evidence type="ECO:0000256" key="1">
    <source>
        <dbReference type="SAM" id="SignalP"/>
    </source>
</evidence>
<dbReference type="Gene3D" id="3.10.450.10">
    <property type="match status" value="1"/>
</dbReference>
<feature type="signal peptide" evidence="1">
    <location>
        <begin position="1"/>
        <end position="21"/>
    </location>
</feature>
<dbReference type="EMBL" id="JABMIG020000247">
    <property type="protein sequence ID" value="KAL3783993.1"/>
    <property type="molecule type" value="Genomic_DNA"/>
</dbReference>
<evidence type="ECO:0008006" key="4">
    <source>
        <dbReference type="Google" id="ProtNLM"/>
    </source>
</evidence>
<dbReference type="InterPro" id="IPR046350">
    <property type="entry name" value="Cystatin_sf"/>
</dbReference>
<dbReference type="Proteomes" id="UP001516023">
    <property type="component" value="Unassembled WGS sequence"/>
</dbReference>
<keyword evidence="1" id="KW-0732">Signal</keyword>
<comment type="caution">
    <text evidence="2">The sequence shown here is derived from an EMBL/GenBank/DDBJ whole genome shotgun (WGS) entry which is preliminary data.</text>
</comment>
<sequence>MLSLTLLVIAALTIQSPQAKASIDDRDYMRSGPQQTFDRSRKTSMVGGFSALDSKSDEISSIASFALAEFAAMSQKDASNAASTPDSFVVLPSQVQSGEISTVVLEAQRQVVAGMNYKLTIGLIQNNQCLGGFKATVWKQLSGELKVATWGVRLGCDEINAQFGEAIGEVLKGEANALRVEEEVEIQKGEVEPNE</sequence>